<evidence type="ECO:0000313" key="2">
    <source>
        <dbReference type="EMBL" id="MDQ9071066.1"/>
    </source>
</evidence>
<dbReference type="EMBL" id="JAVIDA010000006">
    <property type="protein sequence ID" value="MDQ9071066.1"/>
    <property type="molecule type" value="Genomic_DNA"/>
</dbReference>
<keyword evidence="1" id="KW-1133">Transmembrane helix</keyword>
<comment type="caution">
    <text evidence="2">The sequence shown here is derived from an EMBL/GenBank/DDBJ whole genome shotgun (WGS) entry which is preliminary data.</text>
</comment>
<proteinExistence type="predicted"/>
<evidence type="ECO:0000256" key="1">
    <source>
        <dbReference type="SAM" id="Phobius"/>
    </source>
</evidence>
<organism evidence="2 3">
    <name type="scientific">Acinetobacter gerneri</name>
    <dbReference type="NCBI Taxonomy" id="202952"/>
    <lineage>
        <taxon>Bacteria</taxon>
        <taxon>Pseudomonadati</taxon>
        <taxon>Pseudomonadota</taxon>
        <taxon>Gammaproteobacteria</taxon>
        <taxon>Moraxellales</taxon>
        <taxon>Moraxellaceae</taxon>
        <taxon>Acinetobacter</taxon>
    </lineage>
</organism>
<accession>A0AAW8JE95</accession>
<sequence length="130" mass="15104">MPQDFKIDSLEQDLTGGAIRNNEHFSDGKDELSDELLEQRLKVEQQDLKAASLQKQHTRDENWKEHFAKAFVVAFWVLWFLFIVMCISLILHWILPSKFHWLSVEQLDKIKTIIIAALASKAISNKVEKA</sequence>
<feature type="transmembrane region" description="Helical" evidence="1">
    <location>
        <begin position="71"/>
        <end position="95"/>
    </location>
</feature>
<reference evidence="2" key="1">
    <citation type="submission" date="2023-08" db="EMBL/GenBank/DDBJ databases">
        <title>Emergence of clinically-relevant ST2 carbapenem-resistant Acinetobacter baumannii strains in hospital sewages in Zhejiang, East of China.</title>
        <authorList>
            <person name="Kaichao C."/>
            <person name="Zhang R."/>
        </authorList>
    </citation>
    <scope>NUCLEOTIDE SEQUENCE</scope>
    <source>
        <strain evidence="2">M-SY-60</strain>
    </source>
</reference>
<dbReference type="RefSeq" id="WP_308955548.1">
    <property type="nucleotide sequence ID" value="NZ_JAVICY010000005.1"/>
</dbReference>
<keyword evidence="1" id="KW-0812">Transmembrane</keyword>
<dbReference type="AlphaFoldDB" id="A0AAW8JE95"/>
<keyword evidence="1" id="KW-0472">Membrane</keyword>
<name>A0AAW8JE95_9GAMM</name>
<gene>
    <name evidence="2" type="ORF">RFH51_06295</name>
</gene>
<protein>
    <submittedName>
        <fullName evidence="2">Uncharacterized protein</fullName>
    </submittedName>
</protein>
<dbReference type="Proteomes" id="UP001243195">
    <property type="component" value="Unassembled WGS sequence"/>
</dbReference>
<evidence type="ECO:0000313" key="3">
    <source>
        <dbReference type="Proteomes" id="UP001243195"/>
    </source>
</evidence>